<comment type="similarity">
    <text evidence="1">Belongs to the SUI1 family.</text>
</comment>
<dbReference type="OrthoDB" id="10248435at2759"/>
<protein>
    <recommendedName>
        <fullName evidence="3">SUI1 domain-containing protein</fullName>
    </recommendedName>
</protein>
<dbReference type="Pfam" id="PF01253">
    <property type="entry name" value="SUI1"/>
    <property type="match status" value="1"/>
</dbReference>
<dbReference type="RefSeq" id="XP_003282929.1">
    <property type="nucleotide sequence ID" value="XM_003282881.1"/>
</dbReference>
<dbReference type="GeneID" id="10503321"/>
<dbReference type="STRING" id="5786.F0Z651"/>
<dbReference type="InParanoid" id="F0Z651"/>
<organism evidence="4 5">
    <name type="scientific">Dictyostelium purpureum</name>
    <name type="common">Slime mold</name>
    <dbReference type="NCBI Taxonomy" id="5786"/>
    <lineage>
        <taxon>Eukaryota</taxon>
        <taxon>Amoebozoa</taxon>
        <taxon>Evosea</taxon>
        <taxon>Eumycetozoa</taxon>
        <taxon>Dictyostelia</taxon>
        <taxon>Dictyosteliales</taxon>
        <taxon>Dictyosteliaceae</taxon>
        <taxon>Dictyostelium</taxon>
    </lineage>
</organism>
<evidence type="ECO:0000256" key="1">
    <source>
        <dbReference type="ARBA" id="ARBA00005422"/>
    </source>
</evidence>
<proteinExistence type="inferred from homology"/>
<dbReference type="GO" id="GO:0043024">
    <property type="term" value="F:ribosomal small subunit binding"/>
    <property type="evidence" value="ECO:0000318"/>
    <property type="project" value="GO_Central"/>
</dbReference>
<keyword evidence="5" id="KW-1185">Reference proteome</keyword>
<dbReference type="GO" id="GO:0016282">
    <property type="term" value="C:eukaryotic 43S preinitiation complex"/>
    <property type="evidence" value="ECO:0000318"/>
    <property type="project" value="GO_Central"/>
</dbReference>
<dbReference type="Proteomes" id="UP000001064">
    <property type="component" value="Unassembled WGS sequence"/>
</dbReference>
<dbReference type="PROSITE" id="PS50296">
    <property type="entry name" value="SUI1"/>
    <property type="match status" value="1"/>
</dbReference>
<evidence type="ECO:0000313" key="4">
    <source>
        <dbReference type="EMBL" id="EGC40593.1"/>
    </source>
</evidence>
<evidence type="ECO:0000259" key="3">
    <source>
        <dbReference type="PROSITE" id="PS50296"/>
    </source>
</evidence>
<reference evidence="5" key="1">
    <citation type="journal article" date="2011" name="Genome Biol.">
        <title>Comparative genomics of the social amoebae Dictyostelium discoideum and Dictyostelium purpureum.</title>
        <authorList>
            <consortium name="US DOE Joint Genome Institute (JGI-PGF)"/>
            <person name="Sucgang R."/>
            <person name="Kuo A."/>
            <person name="Tian X."/>
            <person name="Salerno W."/>
            <person name="Parikh A."/>
            <person name="Feasley C.L."/>
            <person name="Dalin E."/>
            <person name="Tu H."/>
            <person name="Huang E."/>
            <person name="Barry K."/>
            <person name="Lindquist E."/>
            <person name="Shapiro H."/>
            <person name="Bruce D."/>
            <person name="Schmutz J."/>
            <person name="Salamov A."/>
            <person name="Fey P."/>
            <person name="Gaudet P."/>
            <person name="Anjard C."/>
            <person name="Babu M.M."/>
            <person name="Basu S."/>
            <person name="Bushmanova Y."/>
            <person name="van der Wel H."/>
            <person name="Katoh-Kurasawa M."/>
            <person name="Dinh C."/>
            <person name="Coutinho P.M."/>
            <person name="Saito T."/>
            <person name="Elias M."/>
            <person name="Schaap P."/>
            <person name="Kay R.R."/>
            <person name="Henrissat B."/>
            <person name="Eichinger L."/>
            <person name="Rivero F."/>
            <person name="Putnam N.H."/>
            <person name="West C.M."/>
            <person name="Loomis W.F."/>
            <person name="Chisholm R.L."/>
            <person name="Shaulsky G."/>
            <person name="Strassmann J.E."/>
            <person name="Queller D.C."/>
            <person name="Kuspa A."/>
            <person name="Grigoriev I.V."/>
        </authorList>
    </citation>
    <scope>NUCLEOTIDE SEQUENCE [LARGE SCALE GENOMIC DNA]</scope>
    <source>
        <strain evidence="5">QSDP1</strain>
    </source>
</reference>
<dbReference type="InterPro" id="IPR001950">
    <property type="entry name" value="SUI1"/>
</dbReference>
<dbReference type="FunCoup" id="F0Z651">
    <property type="interactions" value="526"/>
</dbReference>
<evidence type="ECO:0000256" key="2">
    <source>
        <dbReference type="ARBA" id="ARBA00022917"/>
    </source>
</evidence>
<feature type="domain" description="SUI1" evidence="3">
    <location>
        <begin position="28"/>
        <end position="98"/>
    </location>
</feature>
<dbReference type="VEuPathDB" id="AmoebaDB:DICPUDRAFT_44503"/>
<sequence>MTSIQNFATTDPFADEPNFGGDNGISYIHIRIFQRSGRKAVTTVEKLPRDIDFKRVLKYFKKTLNCNGNLLEDENLGTVIQLQGDHRKEVSTFIIEEKIAKKEFVKMHGF</sequence>
<keyword evidence="2" id="KW-0648">Protein biosynthesis</keyword>
<dbReference type="AlphaFoldDB" id="F0Z651"/>
<evidence type="ECO:0000313" key="5">
    <source>
        <dbReference type="Proteomes" id="UP000001064"/>
    </source>
</evidence>
<dbReference type="KEGG" id="dpp:DICPUDRAFT_44503"/>
<dbReference type="InterPro" id="IPR036877">
    <property type="entry name" value="SUI1_dom_sf"/>
</dbReference>
<dbReference type="InterPro" id="IPR005874">
    <property type="entry name" value="SUI1_euk"/>
</dbReference>
<dbReference type="eggNOG" id="KOG1770">
    <property type="taxonomic scope" value="Eukaryota"/>
</dbReference>
<accession>F0Z651</accession>
<dbReference type="PANTHER" id="PTHR10388">
    <property type="entry name" value="EUKARYOTIC TRANSLATION INITIATION FACTOR SUI1"/>
    <property type="match status" value="1"/>
</dbReference>
<dbReference type="Gene3D" id="3.30.780.10">
    <property type="entry name" value="SUI1-like domain"/>
    <property type="match status" value="1"/>
</dbReference>
<dbReference type="PIRSF" id="PIRSF004499">
    <property type="entry name" value="SUI1_euk"/>
    <property type="match status" value="1"/>
</dbReference>
<dbReference type="SUPFAM" id="SSF55159">
    <property type="entry name" value="eIF1-like"/>
    <property type="match status" value="1"/>
</dbReference>
<dbReference type="GO" id="GO:0003723">
    <property type="term" value="F:RNA binding"/>
    <property type="evidence" value="ECO:0000318"/>
    <property type="project" value="GO_Central"/>
</dbReference>
<gene>
    <name evidence="4" type="ORF">DICPUDRAFT_44503</name>
</gene>
<dbReference type="OMA" id="VENHIHI"/>
<dbReference type="EMBL" id="GL870941">
    <property type="protein sequence ID" value="EGC40593.1"/>
    <property type="molecule type" value="Genomic_DNA"/>
</dbReference>
<dbReference type="CDD" id="cd11566">
    <property type="entry name" value="eIF1_SUI1"/>
    <property type="match status" value="1"/>
</dbReference>
<dbReference type="GO" id="GO:0003743">
    <property type="term" value="F:translation initiation factor activity"/>
    <property type="evidence" value="ECO:0000318"/>
    <property type="project" value="GO_Central"/>
</dbReference>
<name>F0Z651_DICPU</name>